<keyword evidence="2" id="KW-1185">Reference proteome</keyword>
<proteinExistence type="predicted"/>
<evidence type="ECO:0000313" key="2">
    <source>
        <dbReference type="Proteomes" id="UP000252530"/>
    </source>
</evidence>
<organism evidence="1 2">
    <name type="scientific">Bifidobacterium aemilianum</name>
    <dbReference type="NCBI Taxonomy" id="2493120"/>
    <lineage>
        <taxon>Bacteria</taxon>
        <taxon>Bacillati</taxon>
        <taxon>Actinomycetota</taxon>
        <taxon>Actinomycetes</taxon>
        <taxon>Bifidobacteriales</taxon>
        <taxon>Bifidobacteriaceae</taxon>
        <taxon>Bifidobacterium</taxon>
    </lineage>
</organism>
<gene>
    <name evidence="1" type="ORF">CRD60_01045</name>
</gene>
<sequence length="92" mass="10287">MAAQTVDVSKYKRLTLRALGRLSHTKDYPSEEWRVKQQAEELSGGPIADSTIRSRLKELTRIGHVVEVDRKGRSKGGNACTRYQLADMEVAA</sequence>
<protein>
    <recommendedName>
        <fullName evidence="3">Helix-turn-helix domain-containing protein</fullName>
    </recommendedName>
</protein>
<dbReference type="AlphaFoldDB" id="A0A366KBI8"/>
<evidence type="ECO:0008006" key="3">
    <source>
        <dbReference type="Google" id="ProtNLM"/>
    </source>
</evidence>
<accession>A0A366KBI8</accession>
<comment type="caution">
    <text evidence="1">The sequence shown here is derived from an EMBL/GenBank/DDBJ whole genome shotgun (WGS) entry which is preliminary data.</text>
</comment>
<reference evidence="1 2" key="1">
    <citation type="submission" date="2017-10" db="EMBL/GenBank/DDBJ databases">
        <title>Bifidobacterium xylocopum sp. nov. and Bifidobacterium aemilianum sp. nov., from the carpenter bee (Xylocopa violacea) digestive tract.</title>
        <authorList>
            <person name="Alberoni D."/>
            <person name="Baffoni L."/>
            <person name="Di Gioia D."/>
            <person name="Gaggia F."/>
            <person name="Biavati B."/>
        </authorList>
    </citation>
    <scope>NUCLEOTIDE SEQUENCE [LARGE SCALE GENOMIC DNA]</scope>
    <source>
        <strain evidence="1 2">XV10</strain>
    </source>
</reference>
<dbReference type="RefSeq" id="WP_113859457.1">
    <property type="nucleotide sequence ID" value="NZ_PDCG01000001.1"/>
</dbReference>
<dbReference type="Proteomes" id="UP000252530">
    <property type="component" value="Unassembled WGS sequence"/>
</dbReference>
<dbReference type="OrthoDB" id="9959646at2"/>
<evidence type="ECO:0000313" key="1">
    <source>
        <dbReference type="EMBL" id="RBP98483.1"/>
    </source>
</evidence>
<name>A0A366KBI8_9BIFI</name>
<dbReference type="EMBL" id="PDCG01000001">
    <property type="protein sequence ID" value="RBP98483.1"/>
    <property type="molecule type" value="Genomic_DNA"/>
</dbReference>